<dbReference type="AlphaFoldDB" id="A0A0D9NN94"/>
<evidence type="ECO:0008006" key="4">
    <source>
        <dbReference type="Google" id="ProtNLM"/>
    </source>
</evidence>
<evidence type="ECO:0000313" key="3">
    <source>
        <dbReference type="Proteomes" id="UP000054544"/>
    </source>
</evidence>
<keyword evidence="1" id="KW-0732">Signal</keyword>
<dbReference type="Proteomes" id="UP000054544">
    <property type="component" value="Unassembled WGS sequence"/>
</dbReference>
<keyword evidence="3" id="KW-1185">Reference proteome</keyword>
<evidence type="ECO:0000313" key="2">
    <source>
        <dbReference type="EMBL" id="KJK75381.1"/>
    </source>
</evidence>
<protein>
    <recommendedName>
        <fullName evidence="4">IMS import disulfide relay-system CHCH-CHCH-like Cx9C domain-containing protein</fullName>
    </recommendedName>
</protein>
<dbReference type="EMBL" id="KE384750">
    <property type="protein sequence ID" value="KJK75381.1"/>
    <property type="molecule type" value="Genomic_DNA"/>
</dbReference>
<name>A0A0D9NN94_METAN</name>
<proteinExistence type="predicted"/>
<feature type="chain" id="PRO_5002341859" description="IMS import disulfide relay-system CHCH-CHCH-like Cx9C domain-containing protein" evidence="1">
    <location>
        <begin position="20"/>
        <end position="166"/>
    </location>
</feature>
<evidence type="ECO:0000256" key="1">
    <source>
        <dbReference type="SAM" id="SignalP"/>
    </source>
</evidence>
<feature type="signal peptide" evidence="1">
    <location>
        <begin position="1"/>
        <end position="19"/>
    </location>
</feature>
<accession>A0A0D9NN94</accession>
<organism evidence="2 3">
    <name type="scientific">Metarhizium anisopliae BRIP 53293</name>
    <dbReference type="NCBI Taxonomy" id="1291518"/>
    <lineage>
        <taxon>Eukaryota</taxon>
        <taxon>Fungi</taxon>
        <taxon>Dikarya</taxon>
        <taxon>Ascomycota</taxon>
        <taxon>Pezizomycotina</taxon>
        <taxon>Sordariomycetes</taxon>
        <taxon>Hypocreomycetidae</taxon>
        <taxon>Hypocreales</taxon>
        <taxon>Clavicipitaceae</taxon>
        <taxon>Metarhizium</taxon>
    </lineage>
</organism>
<sequence>MKAAAVAIALASLATPALALASARPGEGFRILRRADGKDCVEKANGATASGPCQGQVQASQENPEYPPWITLQMLCSSESDQDGMDNNACKNVVNKCLEKSKKFNDIKDCVAKNAEYPPWITLQMLCSSESDRSGMNNNACKNVVNECLEESKKFNDIKDCVAKRN</sequence>
<reference evidence="3" key="1">
    <citation type="journal article" date="2014" name="BMC Genomics">
        <title>The genome sequence of the biocontrol fungus Metarhizium anisopliae and comparative genomics of Metarhizium species.</title>
        <authorList>
            <person name="Pattemore J.A."/>
            <person name="Hane J.K."/>
            <person name="Williams A.H."/>
            <person name="Wilson B.A."/>
            <person name="Stodart B.J."/>
            <person name="Ash G.J."/>
        </authorList>
    </citation>
    <scope>NUCLEOTIDE SEQUENCE [LARGE SCALE GENOMIC DNA]</scope>
    <source>
        <strain evidence="3">BRIP 53293</strain>
    </source>
</reference>
<gene>
    <name evidence="2" type="ORF">H634G_09399</name>
</gene>